<name>A0A7J5TV37_9BACT</name>
<feature type="signal peptide" evidence="1">
    <location>
        <begin position="1"/>
        <end position="25"/>
    </location>
</feature>
<dbReference type="AlphaFoldDB" id="A0A7J5TV37"/>
<organism evidence="2 3">
    <name type="scientific">Rudanella paleaurantiibacter</name>
    <dbReference type="NCBI Taxonomy" id="2614655"/>
    <lineage>
        <taxon>Bacteria</taxon>
        <taxon>Pseudomonadati</taxon>
        <taxon>Bacteroidota</taxon>
        <taxon>Cytophagia</taxon>
        <taxon>Cytophagales</taxon>
        <taxon>Cytophagaceae</taxon>
        <taxon>Rudanella</taxon>
    </lineage>
</organism>
<comment type="caution">
    <text evidence="2">The sequence shown here is derived from an EMBL/GenBank/DDBJ whole genome shotgun (WGS) entry which is preliminary data.</text>
</comment>
<sequence length="252" mass="28942">MRMKCKWIGTALLAFFLNAETHAQAILPGDRMERGMEDDITRQIEDILGEAERDIMQGIKDELMNILGDLLNVSPTSEVARLRKMMKEGFSRQQKIEYQDYKVNYEWKKAHTELSPTFVKFYDQLNLKSDFTQVGNVATPIRSLLNKGVFAPGEATAYRKIVDQLANTDDLAMEVRFTVNLGQKAVWMSEGERVKILENVQQELADRQRALRAVHGELQRAYAYRAKQTYETAAARAFYKDKSSLNRYVGSK</sequence>
<protein>
    <recommendedName>
        <fullName evidence="4">Conjugal transfer protein</fullName>
    </recommendedName>
</protein>
<feature type="chain" id="PRO_5029528508" description="Conjugal transfer protein" evidence="1">
    <location>
        <begin position="26"/>
        <end position="252"/>
    </location>
</feature>
<accession>A0A7J5TV37</accession>
<proteinExistence type="predicted"/>
<gene>
    <name evidence="2" type="ORF">F5984_23895</name>
</gene>
<keyword evidence="1" id="KW-0732">Signal</keyword>
<evidence type="ECO:0000313" key="3">
    <source>
        <dbReference type="Proteomes" id="UP000488299"/>
    </source>
</evidence>
<evidence type="ECO:0000313" key="2">
    <source>
        <dbReference type="EMBL" id="KAB7726674.1"/>
    </source>
</evidence>
<dbReference type="Proteomes" id="UP000488299">
    <property type="component" value="Unassembled WGS sequence"/>
</dbReference>
<evidence type="ECO:0008006" key="4">
    <source>
        <dbReference type="Google" id="ProtNLM"/>
    </source>
</evidence>
<evidence type="ECO:0000256" key="1">
    <source>
        <dbReference type="SAM" id="SignalP"/>
    </source>
</evidence>
<dbReference type="EMBL" id="WELI01000014">
    <property type="protein sequence ID" value="KAB7726674.1"/>
    <property type="molecule type" value="Genomic_DNA"/>
</dbReference>
<reference evidence="2 3" key="1">
    <citation type="submission" date="2019-10" db="EMBL/GenBank/DDBJ databases">
        <title>Rudanella paleaurantiibacter sp. nov., isolated from sludge.</title>
        <authorList>
            <person name="Xu S.Q."/>
        </authorList>
    </citation>
    <scope>NUCLEOTIDE SEQUENCE [LARGE SCALE GENOMIC DNA]</scope>
    <source>
        <strain evidence="2 3">HX-22-17</strain>
    </source>
</reference>
<keyword evidence="3" id="KW-1185">Reference proteome</keyword>